<organism evidence="1 2">
    <name type="scientific">Caulobacter mirabilis</name>
    <dbReference type="NCBI Taxonomy" id="69666"/>
    <lineage>
        <taxon>Bacteria</taxon>
        <taxon>Pseudomonadati</taxon>
        <taxon>Pseudomonadota</taxon>
        <taxon>Alphaproteobacteria</taxon>
        <taxon>Caulobacterales</taxon>
        <taxon>Caulobacteraceae</taxon>
        <taxon>Caulobacter</taxon>
    </lineage>
</organism>
<dbReference type="Proteomes" id="UP000228945">
    <property type="component" value="Chromosome"/>
</dbReference>
<dbReference type="AlphaFoldDB" id="A0A2D2AV23"/>
<name>A0A2D2AV23_9CAUL</name>
<accession>A0A2D2AV23</accession>
<evidence type="ECO:0000313" key="1">
    <source>
        <dbReference type="EMBL" id="ATQ41817.1"/>
    </source>
</evidence>
<dbReference type="RefSeq" id="WP_099621074.1">
    <property type="nucleotide sequence ID" value="NZ_CP024201.1"/>
</dbReference>
<evidence type="ECO:0000313" key="2">
    <source>
        <dbReference type="Proteomes" id="UP000228945"/>
    </source>
</evidence>
<proteinExistence type="predicted"/>
<sequence>MASVFDAAILAQCSRYWMRMALVVDMTRAHEHGRVVTEADLAVAIAALVAEGRLEAEGDPADPSACLVRLPG</sequence>
<keyword evidence="2" id="KW-1185">Reference proteome</keyword>
<dbReference type="OrthoDB" id="7565760at2"/>
<protein>
    <submittedName>
        <fullName evidence="1">Uncharacterized protein</fullName>
    </submittedName>
</protein>
<reference evidence="1 2" key="1">
    <citation type="submission" date="2017-10" db="EMBL/GenBank/DDBJ databases">
        <title>Genome sequence of Caulobacter mirabilis FWC38.</title>
        <authorList>
            <person name="Fiebig A."/>
            <person name="Crosson S."/>
        </authorList>
    </citation>
    <scope>NUCLEOTIDE SEQUENCE [LARGE SCALE GENOMIC DNA]</scope>
    <source>
        <strain evidence="1 2">FWC 38</strain>
    </source>
</reference>
<gene>
    <name evidence="1" type="ORF">CSW64_05015</name>
</gene>
<dbReference type="EMBL" id="CP024201">
    <property type="protein sequence ID" value="ATQ41817.1"/>
    <property type="molecule type" value="Genomic_DNA"/>
</dbReference>
<dbReference type="KEGG" id="cmb:CSW64_05015"/>